<gene>
    <name evidence="2" type="ORF">VV01_12840</name>
</gene>
<dbReference type="PANTHER" id="PTHR35337:SF1">
    <property type="entry name" value="SLR1478 PROTEIN"/>
    <property type="match status" value="1"/>
</dbReference>
<name>A0A0L6CNX2_9MICO</name>
<organism evidence="2 3">
    <name type="scientific">Luteipulveratus halotolerans</name>
    <dbReference type="NCBI Taxonomy" id="1631356"/>
    <lineage>
        <taxon>Bacteria</taxon>
        <taxon>Bacillati</taxon>
        <taxon>Actinomycetota</taxon>
        <taxon>Actinomycetes</taxon>
        <taxon>Micrococcales</taxon>
        <taxon>Dermacoccaceae</taxon>
        <taxon>Luteipulveratus</taxon>
    </lineage>
</organism>
<dbReference type="InterPro" id="IPR002798">
    <property type="entry name" value="SpoIIM-like"/>
</dbReference>
<feature type="transmembrane region" description="Helical" evidence="1">
    <location>
        <begin position="206"/>
        <end position="234"/>
    </location>
</feature>
<evidence type="ECO:0000313" key="2">
    <source>
        <dbReference type="EMBL" id="KNX39444.1"/>
    </source>
</evidence>
<keyword evidence="3" id="KW-1185">Reference proteome</keyword>
<evidence type="ECO:0000313" key="3">
    <source>
        <dbReference type="Proteomes" id="UP000037397"/>
    </source>
</evidence>
<accession>A0A0L6CNX2</accession>
<dbReference type="AlphaFoldDB" id="A0A0L6CNX2"/>
<reference evidence="3" key="1">
    <citation type="submission" date="2015-03" db="EMBL/GenBank/DDBJ databases">
        <title>Luteipulveratus halotolerans sp. nov., a novel actinobacterium (Dermacoccaceae) from Sarawak, Malaysia.</title>
        <authorList>
            <person name="Juboi H."/>
            <person name="Basik A."/>
            <person name="Shamsul S.S."/>
            <person name="Arnold P."/>
            <person name="Schmitt E.K."/>
            <person name="Sanglier J.-J."/>
            <person name="Yeo T."/>
        </authorList>
    </citation>
    <scope>NUCLEOTIDE SEQUENCE [LARGE SCALE GENOMIC DNA]</scope>
    <source>
        <strain evidence="3">C296001</strain>
    </source>
</reference>
<dbReference type="OrthoDB" id="5243448at2"/>
<dbReference type="PATRIC" id="fig|1631356.3.peg.2520"/>
<dbReference type="Proteomes" id="UP000037397">
    <property type="component" value="Unassembled WGS sequence"/>
</dbReference>
<protein>
    <submittedName>
        <fullName evidence="2">Membrane protein</fullName>
    </submittedName>
</protein>
<feature type="transmembrane region" description="Helical" evidence="1">
    <location>
        <begin position="165"/>
        <end position="186"/>
    </location>
</feature>
<feature type="transmembrane region" description="Helical" evidence="1">
    <location>
        <begin position="255"/>
        <end position="273"/>
    </location>
</feature>
<feature type="transmembrane region" description="Helical" evidence="1">
    <location>
        <begin position="101"/>
        <end position="121"/>
    </location>
</feature>
<evidence type="ECO:0000256" key="1">
    <source>
        <dbReference type="SAM" id="Phobius"/>
    </source>
</evidence>
<dbReference type="Pfam" id="PF01944">
    <property type="entry name" value="SpoIIM"/>
    <property type="match status" value="1"/>
</dbReference>
<proteinExistence type="predicted"/>
<dbReference type="RefSeq" id="WP_050671913.1">
    <property type="nucleotide sequence ID" value="NZ_LAIR01000002.1"/>
</dbReference>
<sequence>MDLDAFVMAHHHEWERLRVLSERRRLSGDEVDELLDLYQRTATHLSIVRSGAPDPSVVQYLSTLLARTRQRTSGVRTVGWADLGRFFTESFPAALYRARRWWLSVAALNVLVALVIGVWVVRNPGVQTGFIPPEQVDQLVNHEFEGYYSEYAAHDFAARVWTNNAWVTAQCIVLGVLGVPVIYVLWQNVLNLGVMGGLLAAHDKTSLFFGLILPHGLLELTAVFVAGGVGLRIFWSWVDPGPRTRMAALAAEARAGVGIALGLVVVLFVTGVIEGFVTPSGLPTWVRVGIGVIAEIAFFAYVFTLGRWAAQRGETGDLGERDLGDSLPVAV</sequence>
<dbReference type="PANTHER" id="PTHR35337">
    <property type="entry name" value="SLR1478 PROTEIN"/>
    <property type="match status" value="1"/>
</dbReference>
<dbReference type="STRING" id="1631356.VV01_12840"/>
<dbReference type="EMBL" id="LAIR01000002">
    <property type="protein sequence ID" value="KNX39444.1"/>
    <property type="molecule type" value="Genomic_DNA"/>
</dbReference>
<comment type="caution">
    <text evidence="2">The sequence shown here is derived from an EMBL/GenBank/DDBJ whole genome shotgun (WGS) entry which is preliminary data.</text>
</comment>
<keyword evidence="1" id="KW-0472">Membrane</keyword>
<keyword evidence="1" id="KW-0812">Transmembrane</keyword>
<feature type="transmembrane region" description="Helical" evidence="1">
    <location>
        <begin position="285"/>
        <end position="303"/>
    </location>
</feature>
<keyword evidence="1" id="KW-1133">Transmembrane helix</keyword>